<evidence type="ECO:0000313" key="3">
    <source>
        <dbReference type="EMBL" id="AFM05702.1"/>
    </source>
</evidence>
<dbReference type="InterPro" id="IPR005532">
    <property type="entry name" value="SUMF_dom"/>
</dbReference>
<dbReference type="SUPFAM" id="SSF56436">
    <property type="entry name" value="C-type lectin-like"/>
    <property type="match status" value="1"/>
</dbReference>
<dbReference type="AlphaFoldDB" id="I4AP17"/>
<feature type="domain" description="Sulfatase-modifying factor enzyme-like" evidence="2">
    <location>
        <begin position="242"/>
        <end position="467"/>
    </location>
</feature>
<dbReference type="Proteomes" id="UP000006054">
    <property type="component" value="Chromosome"/>
</dbReference>
<dbReference type="Pfam" id="PF03781">
    <property type="entry name" value="FGE-sulfatase"/>
    <property type="match status" value="1"/>
</dbReference>
<dbReference type="OrthoDB" id="662753at2"/>
<dbReference type="EMBL" id="CP003345">
    <property type="protein sequence ID" value="AFM05702.1"/>
    <property type="molecule type" value="Genomic_DNA"/>
</dbReference>
<dbReference type="HOGENOM" id="CLU_573381_0_0_10"/>
<reference evidence="4" key="1">
    <citation type="submission" date="2012-06" db="EMBL/GenBank/DDBJ databases">
        <title>The complete genome of Flexibacter litoralis DSM 6794.</title>
        <authorList>
            <person name="Lucas S."/>
            <person name="Copeland A."/>
            <person name="Lapidus A."/>
            <person name="Glavina del Rio T."/>
            <person name="Dalin E."/>
            <person name="Tice H."/>
            <person name="Bruce D."/>
            <person name="Goodwin L."/>
            <person name="Pitluck S."/>
            <person name="Peters L."/>
            <person name="Ovchinnikova G."/>
            <person name="Lu M."/>
            <person name="Kyrpides N."/>
            <person name="Mavromatis K."/>
            <person name="Ivanova N."/>
            <person name="Brettin T."/>
            <person name="Detter J.C."/>
            <person name="Han C."/>
            <person name="Larimer F."/>
            <person name="Land M."/>
            <person name="Hauser L."/>
            <person name="Markowitz V."/>
            <person name="Cheng J.-F."/>
            <person name="Hugenholtz P."/>
            <person name="Woyke T."/>
            <person name="Wu D."/>
            <person name="Spring S."/>
            <person name="Lang E."/>
            <person name="Kopitz M."/>
            <person name="Brambilla E."/>
            <person name="Klenk H.-P."/>
            <person name="Eisen J.A."/>
        </authorList>
    </citation>
    <scope>NUCLEOTIDE SEQUENCE [LARGE SCALE GENOMIC DNA]</scope>
    <source>
        <strain evidence="4">ATCC 23117 / DSM 6794 / NBRC 15988 / NCIMB 1366 / Sio-4</strain>
    </source>
</reference>
<dbReference type="eggNOG" id="COG1262">
    <property type="taxonomic scope" value="Bacteria"/>
</dbReference>
<dbReference type="RefSeq" id="WP_014799129.1">
    <property type="nucleotide sequence ID" value="NC_018018.1"/>
</dbReference>
<proteinExistence type="predicted"/>
<dbReference type="KEGG" id="fli:Fleli_3378"/>
<keyword evidence="1" id="KW-0472">Membrane</keyword>
<sequence length="548" mass="61778" precursor="true">MTQIKRFTFIFSLLISNLFLINIPINCFANNVKVDNLVITENNFLQCTIKWENSWFFNKELTEISENQNSNQKKSFIFKDGVWCFLKIRTNDYTWKHIYLSENDIFINQNTNQIPDTELETVADEGGFFLSSIIEESKNGISQTPISIKLPDEIKNQFGVYDIALYAIEMVWIDEGSFFVGDGVHSQNALRKATQTNDSTDIKPFLINSENEILVGTNEGNLYGNTEQEEFPSSTISTTFPKGYDGFWIMKYEINQGQYSDFLNTLTFKQQLNRTANSPKSEINTPALAVSSNSLLRNSIFIKEKGNEELNIPATYKADDETDYENTKGKYRACNWLNAEDIAAFLDWAALRPITEFEFEKAARGITNPIKGEFSWGTPYIIDADNLQNDGTESETVTEIANFADSAGLANYNSGIQTNTLNGVLRNGFGAKGSDFSSSDFELRLQAGASFWGVMELSGNVWEYCVKINYPNSLSFQRNQVGNGFLDENGNADFLSFDVVEGFMVRGGAWDSVTYPVGDFRDLSVSARYYSTLKNENRRGTTGGRGGR</sequence>
<dbReference type="Gene3D" id="3.90.1580.10">
    <property type="entry name" value="paralog of FGE (formylglycine-generating enzyme)"/>
    <property type="match status" value="1"/>
</dbReference>
<keyword evidence="4" id="KW-1185">Reference proteome</keyword>
<gene>
    <name evidence="3" type="ordered locus">Fleli_3378</name>
</gene>
<dbReference type="InterPro" id="IPR016187">
    <property type="entry name" value="CTDL_fold"/>
</dbReference>
<evidence type="ECO:0000259" key="2">
    <source>
        <dbReference type="Pfam" id="PF03781"/>
    </source>
</evidence>
<protein>
    <submittedName>
        <fullName evidence="3">Formylglycine-generating sulfatase enzyme</fullName>
    </submittedName>
</protein>
<name>I4AP17_BERLS</name>
<organism evidence="3 4">
    <name type="scientific">Bernardetia litoralis (strain ATCC 23117 / DSM 6794 / NBRC 15988 / NCIMB 1366 / Fx l1 / Sio-4)</name>
    <name type="common">Flexibacter litoralis</name>
    <dbReference type="NCBI Taxonomy" id="880071"/>
    <lineage>
        <taxon>Bacteria</taxon>
        <taxon>Pseudomonadati</taxon>
        <taxon>Bacteroidota</taxon>
        <taxon>Cytophagia</taxon>
        <taxon>Cytophagales</taxon>
        <taxon>Bernardetiaceae</taxon>
        <taxon>Bernardetia</taxon>
    </lineage>
</organism>
<evidence type="ECO:0000313" key="4">
    <source>
        <dbReference type="Proteomes" id="UP000006054"/>
    </source>
</evidence>
<keyword evidence="1" id="KW-0812">Transmembrane</keyword>
<keyword evidence="1" id="KW-1133">Transmembrane helix</keyword>
<feature type="transmembrane region" description="Helical" evidence="1">
    <location>
        <begin position="7"/>
        <end position="25"/>
    </location>
</feature>
<evidence type="ECO:0000256" key="1">
    <source>
        <dbReference type="SAM" id="Phobius"/>
    </source>
</evidence>
<accession>I4AP17</accession>
<dbReference type="InterPro" id="IPR042095">
    <property type="entry name" value="SUMF_sf"/>
</dbReference>